<dbReference type="Proteomes" id="UP000032233">
    <property type="component" value="Unassembled WGS sequence"/>
</dbReference>
<dbReference type="SUPFAM" id="SSF46548">
    <property type="entry name" value="alpha-helical ferredoxin"/>
    <property type="match status" value="1"/>
</dbReference>
<protein>
    <recommendedName>
        <fullName evidence="4">4Fe-4S ferredoxin-type domain-containing protein</fullName>
    </recommendedName>
</protein>
<proteinExistence type="predicted"/>
<dbReference type="PANTHER" id="PTHR40447">
    <property type="entry name" value="ANAEROBIC SULFITE REDUCTASE SUBUNIT A"/>
    <property type="match status" value="1"/>
</dbReference>
<keyword evidence="6" id="KW-1185">Reference proteome</keyword>
<organism evidence="5 6">
    <name type="scientific">Dethiosulfatarculus sandiegensis</name>
    <dbReference type="NCBI Taxonomy" id="1429043"/>
    <lineage>
        <taxon>Bacteria</taxon>
        <taxon>Pseudomonadati</taxon>
        <taxon>Thermodesulfobacteriota</taxon>
        <taxon>Desulfarculia</taxon>
        <taxon>Desulfarculales</taxon>
        <taxon>Desulfarculaceae</taxon>
        <taxon>Dethiosulfatarculus</taxon>
    </lineage>
</organism>
<evidence type="ECO:0000313" key="6">
    <source>
        <dbReference type="Proteomes" id="UP000032233"/>
    </source>
</evidence>
<evidence type="ECO:0000256" key="3">
    <source>
        <dbReference type="ARBA" id="ARBA00023014"/>
    </source>
</evidence>
<comment type="caution">
    <text evidence="5">The sequence shown here is derived from an EMBL/GenBank/DDBJ whole genome shotgun (WGS) entry which is preliminary data.</text>
</comment>
<feature type="domain" description="4Fe-4S ferredoxin-type" evidence="4">
    <location>
        <begin position="92"/>
        <end position="124"/>
    </location>
</feature>
<dbReference type="InterPro" id="IPR017900">
    <property type="entry name" value="4Fe4S_Fe_S_CS"/>
</dbReference>
<keyword evidence="2" id="KW-0408">Iron</keyword>
<accession>A0A0D2J7C8</accession>
<dbReference type="PROSITE" id="PS00198">
    <property type="entry name" value="4FE4S_FER_1"/>
    <property type="match status" value="2"/>
</dbReference>
<dbReference type="AlphaFoldDB" id="A0A0D2J7C8"/>
<dbReference type="Gene3D" id="1.10.1060.10">
    <property type="entry name" value="Alpha-helical ferredoxin"/>
    <property type="match status" value="1"/>
</dbReference>
<dbReference type="STRING" id="1429043.X474_23445"/>
<evidence type="ECO:0000259" key="4">
    <source>
        <dbReference type="PROSITE" id="PS51379"/>
    </source>
</evidence>
<dbReference type="EMBL" id="AZAC01000054">
    <property type="protein sequence ID" value="KIX11611.1"/>
    <property type="molecule type" value="Genomic_DNA"/>
</dbReference>
<sequence length="207" mass="23231">ACNDPCSTCFCSFVNCGPHHEEGLDLLLVDLGQGYLVRVLSEKGAALAAELPDADKAEEQAAEEARTKAGEMITNGVGTERIAEKEVLELFNDAMWDRVYESCLNCGTCTFVCPTCHCFDIQDEVKGEDGRRVRNWDYCMSWLFTVHGTGHNPRPSKKERVRQRFMHKFKYIPMKRDGEIGCVGCGRCVQQCPVNIDVREVVNQMNA</sequence>
<evidence type="ECO:0000256" key="1">
    <source>
        <dbReference type="ARBA" id="ARBA00022723"/>
    </source>
</evidence>
<reference evidence="5 6" key="1">
    <citation type="submission" date="2013-11" db="EMBL/GenBank/DDBJ databases">
        <title>Metagenomic analysis of a methanogenic consortium involved in long chain n-alkane degradation.</title>
        <authorList>
            <person name="Davidova I.A."/>
            <person name="Callaghan A.V."/>
            <person name="Wawrik B."/>
            <person name="Pruitt S."/>
            <person name="Marks C."/>
            <person name="Duncan K.E."/>
            <person name="Suflita J.M."/>
        </authorList>
    </citation>
    <scope>NUCLEOTIDE SEQUENCE [LARGE SCALE GENOMIC DNA]</scope>
    <source>
        <strain evidence="5 6">SPR</strain>
    </source>
</reference>
<evidence type="ECO:0000313" key="5">
    <source>
        <dbReference type="EMBL" id="KIX11611.1"/>
    </source>
</evidence>
<keyword evidence="3" id="KW-0411">Iron-sulfur</keyword>
<dbReference type="GO" id="GO:0051536">
    <property type="term" value="F:iron-sulfur cluster binding"/>
    <property type="evidence" value="ECO:0007669"/>
    <property type="project" value="UniProtKB-KW"/>
</dbReference>
<feature type="non-terminal residue" evidence="5">
    <location>
        <position position="1"/>
    </location>
</feature>
<dbReference type="InterPro" id="IPR017896">
    <property type="entry name" value="4Fe4S_Fe-S-bd"/>
</dbReference>
<feature type="domain" description="4Fe-4S ferredoxin-type" evidence="4">
    <location>
        <begin position="172"/>
        <end position="204"/>
    </location>
</feature>
<dbReference type="InParanoid" id="A0A0D2J7C8"/>
<gene>
    <name evidence="5" type="ORF">X474_23445</name>
</gene>
<dbReference type="RefSeq" id="WP_044351820.1">
    <property type="nucleotide sequence ID" value="NZ_AZAC01000054.1"/>
</dbReference>
<dbReference type="PANTHER" id="PTHR40447:SF1">
    <property type="entry name" value="ANAEROBIC SULFITE REDUCTASE SUBUNIT A"/>
    <property type="match status" value="1"/>
</dbReference>
<dbReference type="PATRIC" id="fig|1429043.3.peg.4959"/>
<dbReference type="Pfam" id="PF17179">
    <property type="entry name" value="Fer4_22"/>
    <property type="match status" value="1"/>
</dbReference>
<evidence type="ECO:0000256" key="2">
    <source>
        <dbReference type="ARBA" id="ARBA00023004"/>
    </source>
</evidence>
<dbReference type="PROSITE" id="PS51379">
    <property type="entry name" value="4FE4S_FER_2"/>
    <property type="match status" value="2"/>
</dbReference>
<name>A0A0D2J7C8_9BACT</name>
<keyword evidence="1" id="KW-0479">Metal-binding</keyword>
<dbReference type="GO" id="GO:0046872">
    <property type="term" value="F:metal ion binding"/>
    <property type="evidence" value="ECO:0007669"/>
    <property type="project" value="UniProtKB-KW"/>
</dbReference>
<dbReference type="InterPro" id="IPR009051">
    <property type="entry name" value="Helical_ferredxn"/>
</dbReference>